<accession>K9WTT7</accession>
<keyword evidence="2" id="KW-1185">Reference proteome</keyword>
<evidence type="ECO:0000313" key="2">
    <source>
        <dbReference type="Proteomes" id="UP000010475"/>
    </source>
</evidence>
<proteinExistence type="predicted"/>
<protein>
    <submittedName>
        <fullName evidence="1">Putative transposase</fullName>
    </submittedName>
</protein>
<dbReference type="PATRIC" id="fig|56107.3.peg.1480"/>
<gene>
    <name evidence="1" type="ORF">Cylst_1307</name>
</gene>
<dbReference type="STRING" id="56107.Cylst_1307"/>
<sequence length="123" mass="14917">MKTLKFKLYEHKRNRHLLRMINAAGVIYNHCIALHKRYYQMWGKHLNCAKLQSQIAKLRKRIFFWQSVGSQAVQDICQRIEKTYQLFFQHNKKGDRPPGFKKVRKYKLFTLKQAGYKLSMYFT</sequence>
<evidence type="ECO:0000313" key="1">
    <source>
        <dbReference type="EMBL" id="AFZ23598.1"/>
    </source>
</evidence>
<dbReference type="AlphaFoldDB" id="K9WTT7"/>
<dbReference type="Proteomes" id="UP000010475">
    <property type="component" value="Chromosome"/>
</dbReference>
<dbReference type="HOGENOM" id="CLU_168628_0_0_3"/>
<dbReference type="KEGG" id="csg:Cylst_1307"/>
<dbReference type="EMBL" id="CP003642">
    <property type="protein sequence ID" value="AFZ23598.1"/>
    <property type="molecule type" value="Genomic_DNA"/>
</dbReference>
<dbReference type="eggNOG" id="COG0675">
    <property type="taxonomic scope" value="Bacteria"/>
</dbReference>
<name>K9WTT7_9NOST</name>
<reference evidence="1 2" key="1">
    <citation type="submission" date="2012-06" db="EMBL/GenBank/DDBJ databases">
        <title>Finished chromosome of genome of Cylindrospermum stagnale PCC 7417.</title>
        <authorList>
            <consortium name="US DOE Joint Genome Institute"/>
            <person name="Gugger M."/>
            <person name="Coursin T."/>
            <person name="Rippka R."/>
            <person name="Tandeau De Marsac N."/>
            <person name="Huntemann M."/>
            <person name="Wei C.-L."/>
            <person name="Han J."/>
            <person name="Detter J.C."/>
            <person name="Han C."/>
            <person name="Tapia R."/>
            <person name="Chen A."/>
            <person name="Kyrpides N."/>
            <person name="Mavromatis K."/>
            <person name="Markowitz V."/>
            <person name="Szeto E."/>
            <person name="Ivanova N."/>
            <person name="Pagani I."/>
            <person name="Pati A."/>
            <person name="Goodwin L."/>
            <person name="Nordberg H.P."/>
            <person name="Cantor M.N."/>
            <person name="Hua S.X."/>
            <person name="Woyke T."/>
            <person name="Kerfeld C.A."/>
        </authorList>
    </citation>
    <scope>NUCLEOTIDE SEQUENCE [LARGE SCALE GENOMIC DNA]</scope>
    <source>
        <strain evidence="1 2">PCC 7417</strain>
    </source>
</reference>
<organism evidence="1 2">
    <name type="scientific">Cylindrospermum stagnale PCC 7417</name>
    <dbReference type="NCBI Taxonomy" id="56107"/>
    <lineage>
        <taxon>Bacteria</taxon>
        <taxon>Bacillati</taxon>
        <taxon>Cyanobacteriota</taxon>
        <taxon>Cyanophyceae</taxon>
        <taxon>Nostocales</taxon>
        <taxon>Nostocaceae</taxon>
        <taxon>Cylindrospermum</taxon>
    </lineage>
</organism>